<dbReference type="EMBL" id="MU005576">
    <property type="protein sequence ID" value="KAF2686536.1"/>
    <property type="molecule type" value="Genomic_DNA"/>
</dbReference>
<evidence type="ECO:0000256" key="2">
    <source>
        <dbReference type="ARBA" id="ARBA00022694"/>
    </source>
</evidence>
<dbReference type="Pfam" id="PF12928">
    <property type="entry name" value="tRNA_int_end_N2"/>
    <property type="match status" value="1"/>
</dbReference>
<dbReference type="InterPro" id="IPR024336">
    <property type="entry name" value="tRNA_splic_suSen54_N"/>
</dbReference>
<dbReference type="InterPro" id="IPR024337">
    <property type="entry name" value="tRNA_splic_suSen54"/>
</dbReference>
<sequence>MADEDEDLSHLRAPDAADIDPTEETQDYRALDKLVPHDVSSLKIPKRGEKDFESHSTNLQLSTLEASRVAMARVLSWGRTHSLKNHVLGVYHADSNMVSVAKVKTSQFLTMGRSRKGKDWLLPEEALFLIERGTLDCRWPVKEDEEGKKVEEGVPMSLQGAYATFLGYEGGVGGKLTLEMYTVYAGLKRAGYVVFRHGGWDDDRAAVEPLTQTLGDGKTEKGLWAHFFANIWHRISTPSHTISPESLAYGPLIKPGLYRSYADIYRLLSTHPIPKHSPTPASPPNFLLPPHPNNPYRLHFNVWRTTQGFRKSSPPAPDFRVCVINARETNIPTAAQLNDLIATVPDDGPKEAEGQGNIFKKLKQGRRNVVLAVVDGGVPSYMRIAEGDFSSERLYERGARGPRGKGGGRGGGRGGRGRGRGRGR</sequence>
<evidence type="ECO:0000256" key="3">
    <source>
        <dbReference type="SAM" id="MobiDB-lite"/>
    </source>
</evidence>
<dbReference type="PANTHER" id="PTHR21027">
    <property type="entry name" value="TRNA-SPLICING ENDONUCLEASE SUBUNIT SEN54"/>
    <property type="match status" value="1"/>
</dbReference>
<protein>
    <recommendedName>
        <fullName evidence="4">tRNA-splicing endonuclease subunit Sen54 N-terminal domain-containing protein</fullName>
    </recommendedName>
</protein>
<feature type="region of interest" description="Disordered" evidence="3">
    <location>
        <begin position="1"/>
        <end position="30"/>
    </location>
</feature>
<feature type="region of interest" description="Disordered" evidence="3">
    <location>
        <begin position="392"/>
        <end position="424"/>
    </location>
</feature>
<dbReference type="GO" id="GO:0000214">
    <property type="term" value="C:tRNA-intron endonuclease complex"/>
    <property type="evidence" value="ECO:0007669"/>
    <property type="project" value="TreeGrafter"/>
</dbReference>
<proteinExistence type="inferred from homology"/>
<evidence type="ECO:0000313" key="5">
    <source>
        <dbReference type="EMBL" id="KAF2686536.1"/>
    </source>
</evidence>
<feature type="domain" description="tRNA-splicing endonuclease subunit Sen54 N-terminal" evidence="4">
    <location>
        <begin position="74"/>
        <end position="139"/>
    </location>
</feature>
<dbReference type="PANTHER" id="PTHR21027:SF1">
    <property type="entry name" value="TRNA-SPLICING ENDONUCLEASE SUBUNIT SEN54"/>
    <property type="match status" value="1"/>
</dbReference>
<name>A0A6G1J7Q1_9PLEO</name>
<dbReference type="AlphaFoldDB" id="A0A6G1J7Q1"/>
<feature type="compositionally biased region" description="Gly residues" evidence="3">
    <location>
        <begin position="404"/>
        <end position="414"/>
    </location>
</feature>
<feature type="compositionally biased region" description="Basic residues" evidence="3">
    <location>
        <begin position="415"/>
        <end position="424"/>
    </location>
</feature>
<comment type="similarity">
    <text evidence="1">Belongs to the SEN54 family.</text>
</comment>
<keyword evidence="6" id="KW-1185">Reference proteome</keyword>
<dbReference type="OrthoDB" id="408683at2759"/>
<reference evidence="5" key="1">
    <citation type="journal article" date="2020" name="Stud. Mycol.">
        <title>101 Dothideomycetes genomes: a test case for predicting lifestyles and emergence of pathogens.</title>
        <authorList>
            <person name="Haridas S."/>
            <person name="Albert R."/>
            <person name="Binder M."/>
            <person name="Bloem J."/>
            <person name="Labutti K."/>
            <person name="Salamov A."/>
            <person name="Andreopoulos B."/>
            <person name="Baker S."/>
            <person name="Barry K."/>
            <person name="Bills G."/>
            <person name="Bluhm B."/>
            <person name="Cannon C."/>
            <person name="Castanera R."/>
            <person name="Culley D."/>
            <person name="Daum C."/>
            <person name="Ezra D."/>
            <person name="Gonzalez J."/>
            <person name="Henrissat B."/>
            <person name="Kuo A."/>
            <person name="Liang C."/>
            <person name="Lipzen A."/>
            <person name="Lutzoni F."/>
            <person name="Magnuson J."/>
            <person name="Mondo S."/>
            <person name="Nolan M."/>
            <person name="Ohm R."/>
            <person name="Pangilinan J."/>
            <person name="Park H.-J."/>
            <person name="Ramirez L."/>
            <person name="Alfaro M."/>
            <person name="Sun H."/>
            <person name="Tritt A."/>
            <person name="Yoshinaga Y."/>
            <person name="Zwiers L.-H."/>
            <person name="Turgeon B."/>
            <person name="Goodwin S."/>
            <person name="Spatafora J."/>
            <person name="Crous P."/>
            <person name="Grigoriev I."/>
        </authorList>
    </citation>
    <scope>NUCLEOTIDE SEQUENCE</scope>
    <source>
        <strain evidence="5">CBS 122367</strain>
    </source>
</reference>
<dbReference type="Proteomes" id="UP000799291">
    <property type="component" value="Unassembled WGS sequence"/>
</dbReference>
<gene>
    <name evidence="5" type="ORF">K458DRAFT_476404</name>
</gene>
<evidence type="ECO:0000313" key="6">
    <source>
        <dbReference type="Proteomes" id="UP000799291"/>
    </source>
</evidence>
<organism evidence="5 6">
    <name type="scientific">Lentithecium fluviatile CBS 122367</name>
    <dbReference type="NCBI Taxonomy" id="1168545"/>
    <lineage>
        <taxon>Eukaryota</taxon>
        <taxon>Fungi</taxon>
        <taxon>Dikarya</taxon>
        <taxon>Ascomycota</taxon>
        <taxon>Pezizomycotina</taxon>
        <taxon>Dothideomycetes</taxon>
        <taxon>Pleosporomycetidae</taxon>
        <taxon>Pleosporales</taxon>
        <taxon>Massarineae</taxon>
        <taxon>Lentitheciaceae</taxon>
        <taxon>Lentithecium</taxon>
    </lineage>
</organism>
<evidence type="ECO:0000259" key="4">
    <source>
        <dbReference type="Pfam" id="PF12928"/>
    </source>
</evidence>
<evidence type="ECO:0000256" key="1">
    <source>
        <dbReference type="ARBA" id="ARBA00005736"/>
    </source>
</evidence>
<dbReference type="GO" id="GO:0000379">
    <property type="term" value="P:tRNA-type intron splice site recognition and cleavage"/>
    <property type="evidence" value="ECO:0007669"/>
    <property type="project" value="TreeGrafter"/>
</dbReference>
<keyword evidence="2" id="KW-0819">tRNA processing</keyword>
<accession>A0A6G1J7Q1</accession>